<organism evidence="1">
    <name type="scientific">marine sediment metagenome</name>
    <dbReference type="NCBI Taxonomy" id="412755"/>
    <lineage>
        <taxon>unclassified sequences</taxon>
        <taxon>metagenomes</taxon>
        <taxon>ecological metagenomes</taxon>
    </lineage>
</organism>
<protein>
    <submittedName>
        <fullName evidence="1">Uncharacterized protein</fullName>
    </submittedName>
</protein>
<sequence length="60" mass="6815">ICGVPVTKDFFSRVCKTPGYLNCHHFAKRMDELQTPITWLQKLAVDQAKMMSTDIEATQA</sequence>
<evidence type="ECO:0000313" key="1">
    <source>
        <dbReference type="EMBL" id="GAG46145.1"/>
    </source>
</evidence>
<dbReference type="AlphaFoldDB" id="X0XSB3"/>
<name>X0XSB3_9ZZZZ</name>
<feature type="non-terminal residue" evidence="1">
    <location>
        <position position="1"/>
    </location>
</feature>
<gene>
    <name evidence="1" type="ORF">S01H1_83555</name>
</gene>
<dbReference type="EMBL" id="BARS01056827">
    <property type="protein sequence ID" value="GAG46145.1"/>
    <property type="molecule type" value="Genomic_DNA"/>
</dbReference>
<reference evidence="1" key="1">
    <citation type="journal article" date="2014" name="Front. Microbiol.">
        <title>High frequency of phylogenetically diverse reductive dehalogenase-homologous genes in deep subseafloor sedimentary metagenomes.</title>
        <authorList>
            <person name="Kawai M."/>
            <person name="Futagami T."/>
            <person name="Toyoda A."/>
            <person name="Takaki Y."/>
            <person name="Nishi S."/>
            <person name="Hori S."/>
            <person name="Arai W."/>
            <person name="Tsubouchi T."/>
            <person name="Morono Y."/>
            <person name="Uchiyama I."/>
            <person name="Ito T."/>
            <person name="Fujiyama A."/>
            <person name="Inagaki F."/>
            <person name="Takami H."/>
        </authorList>
    </citation>
    <scope>NUCLEOTIDE SEQUENCE</scope>
    <source>
        <strain evidence="1">Expedition CK06-06</strain>
    </source>
</reference>
<accession>X0XSB3</accession>
<proteinExistence type="predicted"/>
<comment type="caution">
    <text evidence="1">The sequence shown here is derived from an EMBL/GenBank/DDBJ whole genome shotgun (WGS) entry which is preliminary data.</text>
</comment>